<accession>A0ABP6BUU6</accession>
<evidence type="ECO:0000313" key="1">
    <source>
        <dbReference type="EMBL" id="GAA2579977.1"/>
    </source>
</evidence>
<sequence>MSTGSFPEGTQDEPVMDQHIATRQDKVDGIIAQTRVDVRGLPLERVAEVLRQRFADAAIETDDDELASLAERVNA</sequence>
<protein>
    <submittedName>
        <fullName evidence="1">Uncharacterized protein</fullName>
    </submittedName>
</protein>
<dbReference type="RefSeq" id="WP_344228956.1">
    <property type="nucleotide sequence ID" value="NZ_BAAARI010000012.1"/>
</dbReference>
<reference evidence="2" key="1">
    <citation type="journal article" date="2019" name="Int. J. Syst. Evol. Microbiol.">
        <title>The Global Catalogue of Microorganisms (GCM) 10K type strain sequencing project: providing services to taxonomists for standard genome sequencing and annotation.</title>
        <authorList>
            <consortium name="The Broad Institute Genomics Platform"/>
            <consortium name="The Broad Institute Genome Sequencing Center for Infectious Disease"/>
            <person name="Wu L."/>
            <person name="Ma J."/>
        </authorList>
    </citation>
    <scope>NUCLEOTIDE SEQUENCE [LARGE SCALE GENOMIC DNA]</scope>
    <source>
        <strain evidence="2">JCM 16365</strain>
    </source>
</reference>
<evidence type="ECO:0000313" key="2">
    <source>
        <dbReference type="Proteomes" id="UP001500274"/>
    </source>
</evidence>
<dbReference type="Proteomes" id="UP001500274">
    <property type="component" value="Unassembled WGS sequence"/>
</dbReference>
<proteinExistence type="predicted"/>
<name>A0ABP6BUU6_9MICO</name>
<gene>
    <name evidence="1" type="ORF">GCM10009862_19010</name>
</gene>
<dbReference type="EMBL" id="BAAARI010000012">
    <property type="protein sequence ID" value="GAA2579977.1"/>
    <property type="molecule type" value="Genomic_DNA"/>
</dbReference>
<organism evidence="1 2">
    <name type="scientific">Microbacterium binotii</name>
    <dbReference type="NCBI Taxonomy" id="462710"/>
    <lineage>
        <taxon>Bacteria</taxon>
        <taxon>Bacillati</taxon>
        <taxon>Actinomycetota</taxon>
        <taxon>Actinomycetes</taxon>
        <taxon>Micrococcales</taxon>
        <taxon>Microbacteriaceae</taxon>
        <taxon>Microbacterium</taxon>
    </lineage>
</organism>
<keyword evidence="2" id="KW-1185">Reference proteome</keyword>
<comment type="caution">
    <text evidence="1">The sequence shown here is derived from an EMBL/GenBank/DDBJ whole genome shotgun (WGS) entry which is preliminary data.</text>
</comment>